<keyword evidence="3" id="KW-1185">Reference proteome</keyword>
<feature type="region of interest" description="Disordered" evidence="1">
    <location>
        <begin position="110"/>
        <end position="152"/>
    </location>
</feature>
<sequence length="246" mass="28618">MSSDEDMTISKKRYSVLQNRKTYWYTVNEIKNKSTCPSCGRPIEKFKNLTAHVKRCFSIKKIGPIYRLHGYVECKCGLLIADNTKAQKLHVCMGEVPAFEPDLSYVRKLPESDKDQAQHQDHERDRDHDRDHEEDRDGDQQQADDNRSHRLERELLQPKPWIRNFVSPFKLDIENIHVNSKPEPRVRNFDMPVSKHEPKNVSVYSIGTNNGIIYVTGRTSQSGNQNVILIKKRALRLPQLKGYKCS</sequence>
<dbReference type="OMA" id="GYTECKC"/>
<organism evidence="2 3">
    <name type="scientific">Drosophila navojoa</name>
    <name type="common">Fruit fly</name>
    <dbReference type="NCBI Taxonomy" id="7232"/>
    <lineage>
        <taxon>Eukaryota</taxon>
        <taxon>Metazoa</taxon>
        <taxon>Ecdysozoa</taxon>
        <taxon>Arthropoda</taxon>
        <taxon>Hexapoda</taxon>
        <taxon>Insecta</taxon>
        <taxon>Pterygota</taxon>
        <taxon>Neoptera</taxon>
        <taxon>Endopterygota</taxon>
        <taxon>Diptera</taxon>
        <taxon>Brachycera</taxon>
        <taxon>Muscomorpha</taxon>
        <taxon>Ephydroidea</taxon>
        <taxon>Drosophilidae</taxon>
        <taxon>Drosophila</taxon>
    </lineage>
</organism>
<dbReference type="EMBL" id="LSRL02000013">
    <property type="protein sequence ID" value="TDG50829.1"/>
    <property type="molecule type" value="Genomic_DNA"/>
</dbReference>
<dbReference type="KEGG" id="dnv:108654092"/>
<evidence type="ECO:0000313" key="2">
    <source>
        <dbReference type="EMBL" id="TDG50829.1"/>
    </source>
</evidence>
<proteinExistence type="predicted"/>
<dbReference type="Proteomes" id="UP000295192">
    <property type="component" value="Unassembled WGS sequence"/>
</dbReference>
<dbReference type="OrthoDB" id="7882387at2759"/>
<dbReference type="AlphaFoldDB" id="A0A484BPT6"/>
<reference evidence="2 3" key="1">
    <citation type="journal article" date="2019" name="J. Hered.">
        <title>An Improved Genome Assembly for Drosophila navojoa, the Basal Species in the mojavensis Cluster.</title>
        <authorList>
            <person name="Vanderlinde T."/>
            <person name="Dupim E.G."/>
            <person name="Nazario-Yepiz N.O."/>
            <person name="Carvalho A.B."/>
        </authorList>
    </citation>
    <scope>NUCLEOTIDE SEQUENCE [LARGE SCALE GENOMIC DNA]</scope>
    <source>
        <strain evidence="2">Navoj_Jal97</strain>
        <tissue evidence="2">Whole organism</tissue>
    </source>
</reference>
<accession>A0A484BPT6</accession>
<evidence type="ECO:0000256" key="1">
    <source>
        <dbReference type="SAM" id="MobiDB-lite"/>
    </source>
</evidence>
<gene>
    <name evidence="2" type="ORF">AWZ03_002818</name>
</gene>
<name>A0A484BPT6_DRONA</name>
<evidence type="ECO:0000313" key="3">
    <source>
        <dbReference type="Proteomes" id="UP000295192"/>
    </source>
</evidence>
<protein>
    <submittedName>
        <fullName evidence="2">Uncharacterized protein</fullName>
    </submittedName>
</protein>
<comment type="caution">
    <text evidence="2">The sequence shown here is derived from an EMBL/GenBank/DDBJ whole genome shotgun (WGS) entry which is preliminary data.</text>
</comment>